<feature type="compositionally biased region" description="Low complexity" evidence="5">
    <location>
        <begin position="406"/>
        <end position="428"/>
    </location>
</feature>
<keyword evidence="4 6" id="KW-0472">Membrane</keyword>
<evidence type="ECO:0000256" key="4">
    <source>
        <dbReference type="ARBA" id="ARBA00023136"/>
    </source>
</evidence>
<feature type="transmembrane region" description="Helical" evidence="6">
    <location>
        <begin position="197"/>
        <end position="216"/>
    </location>
</feature>
<feature type="transmembrane region" description="Helical" evidence="6">
    <location>
        <begin position="62"/>
        <end position="80"/>
    </location>
</feature>
<dbReference type="Gene3D" id="1.20.1250.20">
    <property type="entry name" value="MFS general substrate transporter like domains"/>
    <property type="match status" value="2"/>
</dbReference>
<evidence type="ECO:0000256" key="1">
    <source>
        <dbReference type="ARBA" id="ARBA00004141"/>
    </source>
</evidence>
<reference evidence="8" key="1">
    <citation type="submission" date="2015-11" db="EMBL/GenBank/DDBJ databases">
        <authorList>
            <person name="Varghese N."/>
        </authorList>
    </citation>
    <scope>NUCLEOTIDE SEQUENCE [LARGE SCALE GENOMIC DNA]</scope>
    <source>
        <strain evidence="8">DSM 45899</strain>
    </source>
</reference>
<proteinExistence type="predicted"/>
<evidence type="ECO:0000256" key="5">
    <source>
        <dbReference type="SAM" id="MobiDB-lite"/>
    </source>
</evidence>
<organism evidence="7 8">
    <name type="scientific">Parafrankia irregularis</name>
    <dbReference type="NCBI Taxonomy" id="795642"/>
    <lineage>
        <taxon>Bacteria</taxon>
        <taxon>Bacillati</taxon>
        <taxon>Actinomycetota</taxon>
        <taxon>Actinomycetes</taxon>
        <taxon>Frankiales</taxon>
        <taxon>Frankiaceae</taxon>
        <taxon>Parafrankia</taxon>
    </lineage>
</organism>
<dbReference type="InterPro" id="IPR036259">
    <property type="entry name" value="MFS_trans_sf"/>
</dbReference>
<feature type="transmembrane region" description="Helical" evidence="6">
    <location>
        <begin position="125"/>
        <end position="144"/>
    </location>
</feature>
<feature type="transmembrane region" description="Helical" evidence="6">
    <location>
        <begin position="328"/>
        <end position="345"/>
    </location>
</feature>
<evidence type="ECO:0000313" key="7">
    <source>
        <dbReference type="EMBL" id="CUU54726.1"/>
    </source>
</evidence>
<dbReference type="PANTHER" id="PTHR23514:SF13">
    <property type="entry name" value="INNER MEMBRANE PROTEIN YBJJ"/>
    <property type="match status" value="1"/>
</dbReference>
<dbReference type="EMBL" id="FAOZ01000003">
    <property type="protein sequence ID" value="CUU54726.1"/>
    <property type="molecule type" value="Genomic_DNA"/>
</dbReference>
<feature type="transmembrane region" description="Helical" evidence="6">
    <location>
        <begin position="295"/>
        <end position="316"/>
    </location>
</feature>
<feature type="region of interest" description="Disordered" evidence="5">
    <location>
        <begin position="385"/>
        <end position="428"/>
    </location>
</feature>
<feature type="transmembrane region" description="Helical" evidence="6">
    <location>
        <begin position="269"/>
        <end position="289"/>
    </location>
</feature>
<keyword evidence="3 6" id="KW-1133">Transmembrane helix</keyword>
<feature type="transmembrane region" description="Helical" evidence="6">
    <location>
        <begin position="86"/>
        <end position="104"/>
    </location>
</feature>
<dbReference type="InterPro" id="IPR051788">
    <property type="entry name" value="MFS_Transporter"/>
</dbReference>
<keyword evidence="2 6" id="KW-0812">Transmembrane</keyword>
<gene>
    <name evidence="7" type="ORF">Ga0074812_103216</name>
</gene>
<protein>
    <submittedName>
        <fullName evidence="7">Cyanate permease</fullName>
    </submittedName>
</protein>
<dbReference type="CDD" id="cd17393">
    <property type="entry name" value="MFS_MosC_like"/>
    <property type="match status" value="1"/>
</dbReference>
<dbReference type="SUPFAM" id="SSF103473">
    <property type="entry name" value="MFS general substrate transporter"/>
    <property type="match status" value="1"/>
</dbReference>
<evidence type="ECO:0000256" key="2">
    <source>
        <dbReference type="ARBA" id="ARBA00022692"/>
    </source>
</evidence>
<comment type="subcellular location">
    <subcellularLocation>
        <location evidence="1">Membrane</location>
        <topology evidence="1">Multi-pass membrane protein</topology>
    </subcellularLocation>
</comment>
<dbReference type="GO" id="GO:0022857">
    <property type="term" value="F:transmembrane transporter activity"/>
    <property type="evidence" value="ECO:0007669"/>
    <property type="project" value="InterPro"/>
</dbReference>
<feature type="transmembrane region" description="Helical" evidence="6">
    <location>
        <begin position="236"/>
        <end position="257"/>
    </location>
</feature>
<feature type="compositionally biased region" description="Pro residues" evidence="5">
    <location>
        <begin position="388"/>
        <end position="405"/>
    </location>
</feature>
<evidence type="ECO:0000256" key="3">
    <source>
        <dbReference type="ARBA" id="ARBA00022989"/>
    </source>
</evidence>
<evidence type="ECO:0000313" key="8">
    <source>
        <dbReference type="Proteomes" id="UP000198802"/>
    </source>
</evidence>
<sequence>MVTHFVLALVLAAWAPRIPQVRSDLGLSDGELGLALLGGPVGALATLWAAGTLVRRLGSRRMVVASLVGYCTAGTLLAVVSGVPSLFAVLAVWCALSGALDVASNAQAAMIEELFGRRIMMTVHAAWTGGALVGAGLGAGAAALDVPLGLQTAVLGAVGLAVALPATGWMLDGDHAVAAPRASPRGHRRSAELRASVRWVVPFVPLCVVAFASFLGEGIAADWSAVYLTDVTGASPGLAGVGLVAYMTCMLGVRLVGDRVVEAHGVRRTIRPLALAAGVVFACALVLGGTAAGTALGIVGFAVLGAGLACVVPAAFSEAGRRATRAGAPAGPAIALVGSLGYAGWLAGPPLIGGVAELVGLRTTMWAVVGLTCAIAALTGVLATASSPTPPESPTPPDSPVPPRPDSAVPLPTTASLPPATTSASAAG</sequence>
<feature type="transmembrane region" description="Helical" evidence="6">
    <location>
        <begin position="150"/>
        <end position="171"/>
    </location>
</feature>
<dbReference type="AlphaFoldDB" id="A0A0S4QJQ0"/>
<dbReference type="RefSeq" id="WP_091272927.1">
    <property type="nucleotide sequence ID" value="NZ_FAOZ01000003.1"/>
</dbReference>
<dbReference type="GO" id="GO:0016020">
    <property type="term" value="C:membrane"/>
    <property type="evidence" value="ECO:0007669"/>
    <property type="project" value="UniProtKB-SubCell"/>
</dbReference>
<dbReference type="Pfam" id="PF07690">
    <property type="entry name" value="MFS_1"/>
    <property type="match status" value="1"/>
</dbReference>
<keyword evidence="8" id="KW-1185">Reference proteome</keyword>
<dbReference type="PANTHER" id="PTHR23514">
    <property type="entry name" value="BYPASS OF STOP CODON PROTEIN 6"/>
    <property type="match status" value="1"/>
</dbReference>
<accession>A0A0S4QJQ0</accession>
<name>A0A0S4QJQ0_9ACTN</name>
<evidence type="ECO:0000256" key="6">
    <source>
        <dbReference type="SAM" id="Phobius"/>
    </source>
</evidence>
<feature type="transmembrane region" description="Helical" evidence="6">
    <location>
        <begin position="33"/>
        <end position="50"/>
    </location>
</feature>
<feature type="transmembrane region" description="Helical" evidence="6">
    <location>
        <begin position="365"/>
        <end position="385"/>
    </location>
</feature>
<dbReference type="InterPro" id="IPR011701">
    <property type="entry name" value="MFS"/>
</dbReference>
<dbReference type="Proteomes" id="UP000198802">
    <property type="component" value="Unassembled WGS sequence"/>
</dbReference>